<sequence length="394" mass="45913">MSLLNNIILVGDKGVGKSSLKDRLGTDLLYDIDQEIENTSSQFSEMNDHDFFLGILELLRQESIGGLIEKSYAESEYFLFMYSVAMPDSFHKIKELYNKVRSLQDRSDFKMVLMANKIDLDEKNKRKVSRKKGRSLARKMNCPYYEVSVKTGENLDCAFVDMIHHFIISTEKQKHSDIVEDFKMLFLRQELTDCVFTTKCGKKVKAHRLILESRLSPCTLHEIRELLLDVSHYSAVHFLKWVYTGYVHASKVSLITTMCQKLSLEFKDLSGVSSILKNLYNLYYENSSKDFTIKVESKRIKTHKLILVARSELFRGFFLSTDKSTKSVKDYSRNSIDTMKSLIRFFYTNTWDLKNKKNFQKEIENSIEYFQLNMNSSLSSQLSSSKKNKFCQIM</sequence>
<dbReference type="SMART" id="SM00175">
    <property type="entry name" value="RAB"/>
    <property type="match status" value="1"/>
</dbReference>
<comment type="caution">
    <text evidence="4">The sequence shown here is derived from an EMBL/GenBank/DDBJ whole genome shotgun (WGS) entry which is preliminary data.</text>
</comment>
<evidence type="ECO:0000256" key="1">
    <source>
        <dbReference type="ARBA" id="ARBA00022741"/>
    </source>
</evidence>
<dbReference type="InterPro" id="IPR011333">
    <property type="entry name" value="SKP1/BTB/POZ_sf"/>
</dbReference>
<dbReference type="InterPro" id="IPR027417">
    <property type="entry name" value="P-loop_NTPase"/>
</dbReference>
<dbReference type="GO" id="GO:0005525">
    <property type="term" value="F:GTP binding"/>
    <property type="evidence" value="ECO:0007669"/>
    <property type="project" value="UniProtKB-KW"/>
</dbReference>
<dbReference type="PROSITE" id="PS51421">
    <property type="entry name" value="RAS"/>
    <property type="match status" value="1"/>
</dbReference>
<dbReference type="SMART" id="SM00173">
    <property type="entry name" value="RAS"/>
    <property type="match status" value="1"/>
</dbReference>
<evidence type="ECO:0000313" key="4">
    <source>
        <dbReference type="EMBL" id="KAJ3435744.1"/>
    </source>
</evidence>
<dbReference type="CDD" id="cd18186">
    <property type="entry name" value="BTB_POZ_ZBTB_KLHL-like"/>
    <property type="match status" value="1"/>
</dbReference>
<dbReference type="SMART" id="SM00174">
    <property type="entry name" value="RHO"/>
    <property type="match status" value="1"/>
</dbReference>
<dbReference type="Gene3D" id="3.30.710.10">
    <property type="entry name" value="Potassium Channel Kv1.1, Chain A"/>
    <property type="match status" value="2"/>
</dbReference>
<dbReference type="Pfam" id="PF00071">
    <property type="entry name" value="Ras"/>
    <property type="match status" value="1"/>
</dbReference>
<dbReference type="SUPFAM" id="SSF52540">
    <property type="entry name" value="P-loop containing nucleoside triphosphate hydrolases"/>
    <property type="match status" value="1"/>
</dbReference>
<dbReference type="GO" id="GO:0003924">
    <property type="term" value="F:GTPase activity"/>
    <property type="evidence" value="ECO:0007669"/>
    <property type="project" value="InterPro"/>
</dbReference>
<gene>
    <name evidence="4" type="ORF">M0812_17782</name>
</gene>
<dbReference type="SMART" id="SM00225">
    <property type="entry name" value="BTB"/>
    <property type="match status" value="1"/>
</dbReference>
<keyword evidence="1" id="KW-0547">Nucleotide-binding</keyword>
<evidence type="ECO:0000313" key="5">
    <source>
        <dbReference type="Proteomes" id="UP001146793"/>
    </source>
</evidence>
<dbReference type="EMBL" id="JANTQA010000036">
    <property type="protein sequence ID" value="KAJ3435744.1"/>
    <property type="molecule type" value="Genomic_DNA"/>
</dbReference>
<dbReference type="AlphaFoldDB" id="A0AAV7Z7V3"/>
<dbReference type="InterPro" id="IPR000210">
    <property type="entry name" value="BTB/POZ_dom"/>
</dbReference>
<protein>
    <submittedName>
        <fullName evidence="4">Ras di-ras and rheb family members of small gtpase superfamily</fullName>
    </submittedName>
</protein>
<reference evidence="4" key="1">
    <citation type="submission" date="2022-08" db="EMBL/GenBank/DDBJ databases">
        <title>Novel sulphate-reducing endosymbionts in the free-living metamonad Anaeramoeba.</title>
        <authorList>
            <person name="Jerlstrom-Hultqvist J."/>
            <person name="Cepicka I."/>
            <person name="Gallot-Lavallee L."/>
            <person name="Salas-Leiva D."/>
            <person name="Curtis B.A."/>
            <person name="Zahonova K."/>
            <person name="Pipaliya S."/>
            <person name="Dacks J."/>
            <person name="Roger A.J."/>
        </authorList>
    </citation>
    <scope>NUCLEOTIDE SEQUENCE</scope>
    <source>
        <strain evidence="4">Busselton2</strain>
    </source>
</reference>
<feature type="domain" description="BTB" evidence="3">
    <location>
        <begin position="289"/>
        <end position="355"/>
    </location>
</feature>
<dbReference type="PROSITE" id="PS51419">
    <property type="entry name" value="RAB"/>
    <property type="match status" value="1"/>
</dbReference>
<dbReference type="PROSITE" id="PS50097">
    <property type="entry name" value="BTB"/>
    <property type="match status" value="1"/>
</dbReference>
<dbReference type="GO" id="GO:0016020">
    <property type="term" value="C:membrane"/>
    <property type="evidence" value="ECO:0007669"/>
    <property type="project" value="InterPro"/>
</dbReference>
<dbReference type="InterPro" id="IPR020849">
    <property type="entry name" value="Small_GTPase_Ras-type"/>
</dbReference>
<dbReference type="SUPFAM" id="SSF54695">
    <property type="entry name" value="POZ domain"/>
    <property type="match status" value="2"/>
</dbReference>
<dbReference type="PRINTS" id="PR00449">
    <property type="entry name" value="RASTRNSFRMNG"/>
</dbReference>
<dbReference type="Proteomes" id="UP001146793">
    <property type="component" value="Unassembled WGS sequence"/>
</dbReference>
<proteinExistence type="predicted"/>
<organism evidence="4 5">
    <name type="scientific">Anaeramoeba flamelloides</name>
    <dbReference type="NCBI Taxonomy" id="1746091"/>
    <lineage>
        <taxon>Eukaryota</taxon>
        <taxon>Metamonada</taxon>
        <taxon>Anaeramoebidae</taxon>
        <taxon>Anaeramoeba</taxon>
    </lineage>
</organism>
<dbReference type="Gene3D" id="3.40.50.300">
    <property type="entry name" value="P-loop containing nucleotide triphosphate hydrolases"/>
    <property type="match status" value="1"/>
</dbReference>
<evidence type="ECO:0000259" key="3">
    <source>
        <dbReference type="PROSITE" id="PS50097"/>
    </source>
</evidence>
<dbReference type="Pfam" id="PF00651">
    <property type="entry name" value="BTB"/>
    <property type="match status" value="1"/>
</dbReference>
<dbReference type="InterPro" id="IPR001806">
    <property type="entry name" value="Small_GTPase"/>
</dbReference>
<name>A0AAV7Z7V3_9EUKA</name>
<dbReference type="GO" id="GO:0007165">
    <property type="term" value="P:signal transduction"/>
    <property type="evidence" value="ECO:0007669"/>
    <property type="project" value="InterPro"/>
</dbReference>
<accession>A0AAV7Z7V3</accession>
<dbReference type="PANTHER" id="PTHR24070">
    <property type="entry name" value="RAS, DI-RAS, AND RHEB FAMILY MEMBERS OF SMALL GTPASE SUPERFAMILY"/>
    <property type="match status" value="1"/>
</dbReference>
<keyword evidence="2" id="KW-0342">GTP-binding</keyword>
<evidence type="ECO:0000256" key="2">
    <source>
        <dbReference type="ARBA" id="ARBA00023134"/>
    </source>
</evidence>